<dbReference type="Gene3D" id="3.90.1720.30">
    <property type="entry name" value="PPPDE domains"/>
    <property type="match status" value="1"/>
</dbReference>
<dbReference type="InterPro" id="IPR013766">
    <property type="entry name" value="Thioredoxin_domain"/>
</dbReference>
<feature type="region of interest" description="Disordered" evidence="4">
    <location>
        <begin position="182"/>
        <end position="205"/>
    </location>
</feature>
<feature type="domain" description="PPPDE" evidence="7">
    <location>
        <begin position="38"/>
        <end position="178"/>
    </location>
</feature>
<evidence type="ECO:0000259" key="6">
    <source>
        <dbReference type="PROSITE" id="PS51396"/>
    </source>
</evidence>
<dbReference type="InterPro" id="IPR013535">
    <property type="entry name" value="PUL_dom"/>
</dbReference>
<dbReference type="Pfam" id="PF05903">
    <property type="entry name" value="Peptidase_C97"/>
    <property type="match status" value="1"/>
</dbReference>
<evidence type="ECO:0000259" key="7">
    <source>
        <dbReference type="PROSITE" id="PS51858"/>
    </source>
</evidence>
<dbReference type="GO" id="GO:0070646">
    <property type="term" value="P:protein modification by small protein removal"/>
    <property type="evidence" value="ECO:0007669"/>
    <property type="project" value="TreeGrafter"/>
</dbReference>
<evidence type="ECO:0000313" key="8">
    <source>
        <dbReference type="EMBL" id="CED82457.1"/>
    </source>
</evidence>
<protein>
    <submittedName>
        <fullName evidence="8">Uncharacterized conserved protein</fullName>
    </submittedName>
</protein>
<evidence type="ECO:0000256" key="1">
    <source>
        <dbReference type="ARBA" id="ARBA00008140"/>
    </source>
</evidence>
<dbReference type="GO" id="GO:0006508">
    <property type="term" value="P:proteolysis"/>
    <property type="evidence" value="ECO:0007669"/>
    <property type="project" value="UniProtKB-KW"/>
</dbReference>
<feature type="domain" description="Thioredoxin" evidence="5">
    <location>
        <begin position="229"/>
        <end position="370"/>
    </location>
</feature>
<dbReference type="PANTHER" id="PTHR12378">
    <property type="entry name" value="DESUMOYLATING ISOPEPTIDASE"/>
    <property type="match status" value="1"/>
</dbReference>
<keyword evidence="3" id="KW-0378">Hydrolase</keyword>
<dbReference type="CDD" id="cd02947">
    <property type="entry name" value="TRX_family"/>
    <property type="match status" value="1"/>
</dbReference>
<dbReference type="Pfam" id="PF00085">
    <property type="entry name" value="Thioredoxin"/>
    <property type="match status" value="1"/>
</dbReference>
<dbReference type="AlphaFoldDB" id="A0A0F7SK27"/>
<dbReference type="InterPro" id="IPR042266">
    <property type="entry name" value="PPPDE_sf"/>
</dbReference>
<dbReference type="GO" id="GO:0008233">
    <property type="term" value="F:peptidase activity"/>
    <property type="evidence" value="ECO:0007669"/>
    <property type="project" value="UniProtKB-KW"/>
</dbReference>
<dbReference type="InterPro" id="IPR011989">
    <property type="entry name" value="ARM-like"/>
</dbReference>
<dbReference type="Pfam" id="PF08324">
    <property type="entry name" value="PUL"/>
    <property type="match status" value="1"/>
</dbReference>
<sequence length="717" mass="77233">MSSKVDLYVYGSLSSTIVPTISMKKTDFDFGLIAVLVAAPGACGTDLSNGLARSLSLPLTGKQIDGIWHTSVVVFGQEVYYGQGILKSKPASTHHGAPLKIIPMGETALDEETWEEYLDGLKDHWTAEKYHLLDFNCNSFTADAIGFLTGGTIPSWISNLPSDFLSTPFGASLRPQIDAMFNPTRRSSSNVPTQSVPLSSQARPNIPSGIPAQYQGLASTLLNSVAAQASSTTPGSAPQLTSSANGSSTLTSPLQIASSSASLHSILNSHGATVVFVTKPRTCPPCRVIEPVFERLAQSKSQEMHDKGVPAKSYAFTTVDIGLGRGSEIAVELGIRATPSFVFFLGKEKIDELRGGNESELETKIDLLLYQAFPPHPHSTWPLPAVQAVSVNPILYGAAPKYPALIERLKGSLLDGQSEYGTLGEEERKRLVELVERQLVPFLETKAVPDGIKLEDLLGEFLKATVQVIRNVGYEASFPLIDLWRIAIIDRRVSTFSTMPPVTSSSIPRDHANTSLPPILELLSLCSASSSGHGSSLSRPFCLTSLRFLANAFTTVPLASLVLSTTHQLANLSSSSSSASSPREILTTLMVDNLLSDDVSLKSSAAGLAFNVSGLRHRRNSLNELEKDIESAEEGDWTLEIVIVLVEAIKLENKSEDVVYRLVSALALCLYLSPYHGSTLGPNLEVLGAKDTIEQKTQWVKRKEILSLISDVGGRLC</sequence>
<keyword evidence="2" id="KW-0645">Protease</keyword>
<organism evidence="8">
    <name type="scientific">Phaffia rhodozyma</name>
    <name type="common">Yeast</name>
    <name type="synonym">Xanthophyllomyces dendrorhous</name>
    <dbReference type="NCBI Taxonomy" id="264483"/>
    <lineage>
        <taxon>Eukaryota</taxon>
        <taxon>Fungi</taxon>
        <taxon>Dikarya</taxon>
        <taxon>Basidiomycota</taxon>
        <taxon>Agaricomycotina</taxon>
        <taxon>Tremellomycetes</taxon>
        <taxon>Cystofilobasidiales</taxon>
        <taxon>Mrakiaceae</taxon>
        <taxon>Phaffia</taxon>
    </lineage>
</organism>
<dbReference type="PROSITE" id="PS51858">
    <property type="entry name" value="PPPDE"/>
    <property type="match status" value="1"/>
</dbReference>
<evidence type="ECO:0000259" key="5">
    <source>
        <dbReference type="PROSITE" id="PS51352"/>
    </source>
</evidence>
<proteinExistence type="inferred from homology"/>
<accession>A0A0F7SK27</accession>
<dbReference type="Gene3D" id="1.25.10.10">
    <property type="entry name" value="Leucine-rich Repeat Variant"/>
    <property type="match status" value="1"/>
</dbReference>
<name>A0A0F7SK27_PHARH</name>
<dbReference type="PROSITE" id="PS51396">
    <property type="entry name" value="PUL"/>
    <property type="match status" value="1"/>
</dbReference>
<dbReference type="InterPro" id="IPR036249">
    <property type="entry name" value="Thioredoxin-like_sf"/>
</dbReference>
<dbReference type="SMART" id="SM01179">
    <property type="entry name" value="DUF862"/>
    <property type="match status" value="1"/>
</dbReference>
<dbReference type="EMBL" id="LN483124">
    <property type="protein sequence ID" value="CED82457.1"/>
    <property type="molecule type" value="Genomic_DNA"/>
</dbReference>
<dbReference type="InterPro" id="IPR008580">
    <property type="entry name" value="PPPDE_dom"/>
</dbReference>
<dbReference type="PROSITE" id="PS51352">
    <property type="entry name" value="THIOREDOXIN_2"/>
    <property type="match status" value="1"/>
</dbReference>
<evidence type="ECO:0000256" key="3">
    <source>
        <dbReference type="ARBA" id="ARBA00022801"/>
    </source>
</evidence>
<reference evidence="8" key="1">
    <citation type="submission" date="2014-08" db="EMBL/GenBank/DDBJ databases">
        <authorList>
            <person name="Sharma Rahul"/>
            <person name="Thines Marco"/>
        </authorList>
    </citation>
    <scope>NUCLEOTIDE SEQUENCE</scope>
</reference>
<dbReference type="Gene3D" id="3.40.30.10">
    <property type="entry name" value="Glutaredoxin"/>
    <property type="match status" value="1"/>
</dbReference>
<feature type="domain" description="PUL" evidence="6">
    <location>
        <begin position="379"/>
        <end position="712"/>
    </location>
</feature>
<dbReference type="SUPFAM" id="SSF52833">
    <property type="entry name" value="Thioredoxin-like"/>
    <property type="match status" value="1"/>
</dbReference>
<evidence type="ECO:0000256" key="4">
    <source>
        <dbReference type="SAM" id="MobiDB-lite"/>
    </source>
</evidence>
<evidence type="ECO:0000256" key="2">
    <source>
        <dbReference type="ARBA" id="ARBA00022670"/>
    </source>
</evidence>
<feature type="compositionally biased region" description="Polar residues" evidence="4">
    <location>
        <begin position="184"/>
        <end position="203"/>
    </location>
</feature>
<comment type="similarity">
    <text evidence="1">Belongs to the DeSI family.</text>
</comment>
<dbReference type="PANTHER" id="PTHR12378:SF7">
    <property type="entry name" value="DESUMOYLATING ISOPEPTIDASE 1"/>
    <property type="match status" value="1"/>
</dbReference>